<accession>I5BYD0</accession>
<evidence type="ECO:0000313" key="2">
    <source>
        <dbReference type="Proteomes" id="UP000005551"/>
    </source>
</evidence>
<evidence type="ECO:0000313" key="1">
    <source>
        <dbReference type="EMBL" id="EIM74582.1"/>
    </source>
</evidence>
<proteinExistence type="predicted"/>
<sequence>MKGWKKGLGVVTILMDKLNLIEMAFNWIAGSQKTDHLKKQLRGVAGKTVDAVLLQIENVINQVVKEKFLLPLNSNKEVLNKLRSERENKIKNIDVYAREIRVDIDRLR</sequence>
<comment type="caution">
    <text evidence="1">The sequence shown here is derived from an EMBL/GenBank/DDBJ whole genome shotgun (WGS) entry which is preliminary data.</text>
</comment>
<reference evidence="1 2" key="1">
    <citation type="submission" date="2012-05" db="EMBL/GenBank/DDBJ databases">
        <title>Genome sequence of Nitritalea halalkaliphila LW7.</title>
        <authorList>
            <person name="Jangir P.K."/>
            <person name="Singh A."/>
            <person name="Shivaji S."/>
            <person name="Sharma R."/>
        </authorList>
    </citation>
    <scope>NUCLEOTIDE SEQUENCE [LARGE SCALE GENOMIC DNA]</scope>
    <source>
        <strain evidence="1 2">LW7</strain>
    </source>
</reference>
<protein>
    <submittedName>
        <fullName evidence="1">Uncharacterized protein</fullName>
    </submittedName>
</protein>
<dbReference type="EMBL" id="AJYA01000040">
    <property type="protein sequence ID" value="EIM74582.1"/>
    <property type="molecule type" value="Genomic_DNA"/>
</dbReference>
<dbReference type="Proteomes" id="UP000005551">
    <property type="component" value="Unassembled WGS sequence"/>
</dbReference>
<name>I5BYD0_9BACT</name>
<dbReference type="AlphaFoldDB" id="I5BYD0"/>
<organism evidence="1 2">
    <name type="scientific">Nitritalea halalkaliphila LW7</name>
    <dbReference type="NCBI Taxonomy" id="1189621"/>
    <lineage>
        <taxon>Bacteria</taxon>
        <taxon>Pseudomonadati</taxon>
        <taxon>Bacteroidota</taxon>
        <taxon>Cytophagia</taxon>
        <taxon>Cytophagales</taxon>
        <taxon>Cyclobacteriaceae</taxon>
        <taxon>Nitritalea</taxon>
    </lineage>
</organism>
<keyword evidence="2" id="KW-1185">Reference proteome</keyword>
<dbReference type="STRING" id="1189621.A3SI_15393"/>
<gene>
    <name evidence="1" type="ORF">A3SI_15393</name>
</gene>
<dbReference type="RefSeq" id="WP_009056428.1">
    <property type="nucleotide sequence ID" value="NZ_AJYA01000040.1"/>
</dbReference>